<organism evidence="2">
    <name type="scientific">Hexamita inflata</name>
    <dbReference type="NCBI Taxonomy" id="28002"/>
    <lineage>
        <taxon>Eukaryota</taxon>
        <taxon>Metamonada</taxon>
        <taxon>Diplomonadida</taxon>
        <taxon>Hexamitidae</taxon>
        <taxon>Hexamitinae</taxon>
        <taxon>Hexamita</taxon>
    </lineage>
</organism>
<keyword evidence="1" id="KW-0472">Membrane</keyword>
<evidence type="ECO:0000313" key="3">
    <source>
        <dbReference type="EMBL" id="CAL6021245.1"/>
    </source>
</evidence>
<sequence length="478" mass="53930">MFLIVGCIASAYILGDIDKQLYLSSNTLITNDQSMRLIKQCDKVIYALAQNQSLYAFGQYRELFGNTIQTDFIFLNVTDVSDLVACSENDLLYITIDNKVMEGGYIGGKYQFSQIIFPELPNTLIRQFITSKTQPTSFVLTQENLYVVGQCQNGICGQSQTTDLDVLTKINLTWNDVVLKAKDIEQISYSNGYLMIKMINLDYYVVGSNIDGTFPPKADSNLIRILGNNISNVQFGFSHLQFNSGIYYINNSVFTFYSSQSAPIDISKSVIDYTIVKSVMGMVNIQLIQNQTLASYVEISTHLYDEGYKKYCQLVPTDSLCIKIQYNPNINLTKQCQTPDGAVDTSKLLCIINNCKYNQNDNSCLFKLPCGKDTKCLSLMCADKQNSKNNIECYETLIFNKRQEFTNAIYHTFNDQIMYQYKNSSETKNMSAGAAAGIAVGVTSFIFILVFVLVYYFCKVQKVKTHKTVVPLKMGSKF</sequence>
<evidence type="ECO:0000256" key="1">
    <source>
        <dbReference type="SAM" id="Phobius"/>
    </source>
</evidence>
<keyword evidence="1" id="KW-1133">Transmembrane helix</keyword>
<evidence type="ECO:0000313" key="4">
    <source>
        <dbReference type="Proteomes" id="UP001642409"/>
    </source>
</evidence>
<feature type="transmembrane region" description="Helical" evidence="1">
    <location>
        <begin position="432"/>
        <end position="458"/>
    </location>
</feature>
<keyword evidence="1" id="KW-0812">Transmembrane</keyword>
<dbReference type="InterPro" id="IPR009091">
    <property type="entry name" value="RCC1/BLIP-II"/>
</dbReference>
<evidence type="ECO:0000313" key="2">
    <source>
        <dbReference type="EMBL" id="CAI9934334.1"/>
    </source>
</evidence>
<comment type="caution">
    <text evidence="2">The sequence shown here is derived from an EMBL/GenBank/DDBJ whole genome shotgun (WGS) entry which is preliminary data.</text>
</comment>
<reference evidence="3 4" key="2">
    <citation type="submission" date="2024-07" db="EMBL/GenBank/DDBJ databases">
        <authorList>
            <person name="Akdeniz Z."/>
        </authorList>
    </citation>
    <scope>NUCLEOTIDE SEQUENCE [LARGE SCALE GENOMIC DNA]</scope>
</reference>
<dbReference type="Proteomes" id="UP001642409">
    <property type="component" value="Unassembled WGS sequence"/>
</dbReference>
<gene>
    <name evidence="2" type="ORF">HINF_LOCUS21979</name>
    <name evidence="3" type="ORF">HINF_LOCUS28077</name>
</gene>
<name>A0AA86P902_9EUKA</name>
<dbReference type="AlphaFoldDB" id="A0AA86P902"/>
<reference evidence="2" key="1">
    <citation type="submission" date="2023-06" db="EMBL/GenBank/DDBJ databases">
        <authorList>
            <person name="Kurt Z."/>
        </authorList>
    </citation>
    <scope>NUCLEOTIDE SEQUENCE</scope>
</reference>
<dbReference type="EMBL" id="CATOUU010000564">
    <property type="protein sequence ID" value="CAI9934334.1"/>
    <property type="molecule type" value="Genomic_DNA"/>
</dbReference>
<accession>A0AA86P902</accession>
<dbReference type="SUPFAM" id="SSF50985">
    <property type="entry name" value="RCC1/BLIP-II"/>
    <property type="match status" value="1"/>
</dbReference>
<protein>
    <submittedName>
        <fullName evidence="2">Regulator of chromosome condensation 1/beta-lactamase-inhibitor protein II</fullName>
    </submittedName>
    <submittedName>
        <fullName evidence="3">Regulator_of chromosome condensation 1/beta-lactamase-inhibitor protein II</fullName>
    </submittedName>
</protein>
<keyword evidence="4" id="KW-1185">Reference proteome</keyword>
<dbReference type="EMBL" id="CAXDID020000088">
    <property type="protein sequence ID" value="CAL6021245.1"/>
    <property type="molecule type" value="Genomic_DNA"/>
</dbReference>
<proteinExistence type="predicted"/>